<reference evidence="14" key="1">
    <citation type="submission" date="2022-06" db="EMBL/GenBank/DDBJ databases">
        <title>Aeoliella straminimaris, a novel planctomycete from sediments.</title>
        <authorList>
            <person name="Vitorino I.R."/>
            <person name="Lage O.M."/>
        </authorList>
    </citation>
    <scope>NUCLEOTIDE SEQUENCE</scope>
    <source>
        <strain evidence="14">ICT_H6.2</strain>
    </source>
</reference>
<dbReference type="Pfam" id="PF02424">
    <property type="entry name" value="ApbE"/>
    <property type="match status" value="1"/>
</dbReference>
<keyword evidence="7" id="KW-0274">FAD</keyword>
<keyword evidence="4" id="KW-0285">Flavoprotein</keyword>
<evidence type="ECO:0000313" key="14">
    <source>
        <dbReference type="EMBL" id="MCO6047939.1"/>
    </source>
</evidence>
<comment type="cofactor">
    <cofactor evidence="1">
        <name>Mg(2+)</name>
        <dbReference type="ChEBI" id="CHEBI:18420"/>
    </cofactor>
</comment>
<evidence type="ECO:0000256" key="11">
    <source>
        <dbReference type="SAM" id="MobiDB-lite"/>
    </source>
</evidence>
<feature type="signal peptide" evidence="13">
    <location>
        <begin position="1"/>
        <end position="34"/>
    </location>
</feature>
<keyword evidence="12" id="KW-1133">Transmembrane helix</keyword>
<feature type="compositionally biased region" description="Polar residues" evidence="11">
    <location>
        <begin position="359"/>
        <end position="375"/>
    </location>
</feature>
<evidence type="ECO:0000256" key="13">
    <source>
        <dbReference type="SAM" id="SignalP"/>
    </source>
</evidence>
<evidence type="ECO:0000256" key="4">
    <source>
        <dbReference type="ARBA" id="ARBA00022630"/>
    </source>
</evidence>
<sequence length="451" mass="47770">MSNTPTTSVPRGLQAAIVAVCLLLSAAVAPCCHADGSPTEAKLAGATMGTTWHATLDYNADDFTEAQVQQLIQNRLNEINSLMSTYDPGSELSRFNTSKSTEWFEVSAETANVVAAALGVAKSSEGAFDPTVGPLVNLWGFGPDGRRKEPPTDEQIQEAFQRVGYQQVEVQLDPPAIRKSNPEVYLDLSAIAKGYAADAVSEMLKGHAELANTYSMVEIGGEIRTRGAHGDEPWKLGIQRPDSDEGTMTHVVEIDNNAALATSGDYRNFFADHGQRYSHTIDPKTGRPVTHDLATVTVRCPTCMEADALATALSVMGPEQGYAWAEANNVAAILGERANGQPRELITPAWQATEELRGQQPNAEATASDPGQQSESSGLLTYVVISLVAFLLAIGGMAIGVILSNRCIKGTCGGIANLQGSDGKTACELCSNPSPTCSGNPQNQEPVESSS</sequence>
<dbReference type="RefSeq" id="WP_252856045.1">
    <property type="nucleotide sequence ID" value="NZ_JAMXLR010000092.1"/>
</dbReference>
<accession>A0A9X2JL27</accession>
<feature type="region of interest" description="Disordered" evidence="11">
    <location>
        <begin position="356"/>
        <end position="375"/>
    </location>
</feature>
<evidence type="ECO:0000256" key="1">
    <source>
        <dbReference type="ARBA" id="ARBA00001946"/>
    </source>
</evidence>
<evidence type="ECO:0000256" key="7">
    <source>
        <dbReference type="ARBA" id="ARBA00022827"/>
    </source>
</evidence>
<dbReference type="Gene3D" id="3.10.520.10">
    <property type="entry name" value="ApbE-like domains"/>
    <property type="match status" value="1"/>
</dbReference>
<evidence type="ECO:0000256" key="6">
    <source>
        <dbReference type="ARBA" id="ARBA00022723"/>
    </source>
</evidence>
<evidence type="ECO:0000256" key="10">
    <source>
        <dbReference type="ARBA" id="ARBA00048540"/>
    </source>
</evidence>
<evidence type="ECO:0000256" key="2">
    <source>
        <dbReference type="ARBA" id="ARBA00011955"/>
    </source>
</evidence>
<dbReference type="PANTHER" id="PTHR30040">
    <property type="entry name" value="THIAMINE BIOSYNTHESIS LIPOPROTEIN APBE"/>
    <property type="match status" value="1"/>
</dbReference>
<comment type="catalytic activity">
    <reaction evidence="10">
        <text>L-threonyl-[protein] + FAD = FMN-L-threonyl-[protein] + AMP + H(+)</text>
        <dbReference type="Rhea" id="RHEA:36847"/>
        <dbReference type="Rhea" id="RHEA-COMP:11060"/>
        <dbReference type="Rhea" id="RHEA-COMP:11061"/>
        <dbReference type="ChEBI" id="CHEBI:15378"/>
        <dbReference type="ChEBI" id="CHEBI:30013"/>
        <dbReference type="ChEBI" id="CHEBI:57692"/>
        <dbReference type="ChEBI" id="CHEBI:74257"/>
        <dbReference type="ChEBI" id="CHEBI:456215"/>
        <dbReference type="EC" id="2.7.1.180"/>
    </reaction>
</comment>
<evidence type="ECO:0000256" key="9">
    <source>
        <dbReference type="ARBA" id="ARBA00031306"/>
    </source>
</evidence>
<feature type="transmembrane region" description="Helical" evidence="12">
    <location>
        <begin position="379"/>
        <end position="403"/>
    </location>
</feature>
<keyword evidence="5 14" id="KW-0808">Transferase</keyword>
<gene>
    <name evidence="14" type="ORF">NG895_28880</name>
</gene>
<dbReference type="InterPro" id="IPR003374">
    <property type="entry name" value="ApbE-like_sf"/>
</dbReference>
<dbReference type="GO" id="GO:0016740">
    <property type="term" value="F:transferase activity"/>
    <property type="evidence" value="ECO:0007669"/>
    <property type="project" value="UniProtKB-KW"/>
</dbReference>
<evidence type="ECO:0000256" key="5">
    <source>
        <dbReference type="ARBA" id="ARBA00022679"/>
    </source>
</evidence>
<dbReference type="EMBL" id="JAMXLR010000092">
    <property type="protein sequence ID" value="MCO6047939.1"/>
    <property type="molecule type" value="Genomic_DNA"/>
</dbReference>
<keyword evidence="12" id="KW-0472">Membrane</keyword>
<evidence type="ECO:0000313" key="15">
    <source>
        <dbReference type="Proteomes" id="UP001155241"/>
    </source>
</evidence>
<evidence type="ECO:0000256" key="12">
    <source>
        <dbReference type="SAM" id="Phobius"/>
    </source>
</evidence>
<keyword evidence="6" id="KW-0479">Metal-binding</keyword>
<dbReference type="EC" id="2.7.1.180" evidence="2"/>
<keyword evidence="15" id="KW-1185">Reference proteome</keyword>
<evidence type="ECO:0000256" key="3">
    <source>
        <dbReference type="ARBA" id="ARBA00016337"/>
    </source>
</evidence>
<keyword evidence="13" id="KW-0732">Signal</keyword>
<dbReference type="GO" id="GO:0046872">
    <property type="term" value="F:metal ion binding"/>
    <property type="evidence" value="ECO:0007669"/>
    <property type="project" value="UniProtKB-KW"/>
</dbReference>
<keyword evidence="8" id="KW-0460">Magnesium</keyword>
<dbReference type="Proteomes" id="UP001155241">
    <property type="component" value="Unassembled WGS sequence"/>
</dbReference>
<proteinExistence type="predicted"/>
<organism evidence="14 15">
    <name type="scientific">Aeoliella straminimaris</name>
    <dbReference type="NCBI Taxonomy" id="2954799"/>
    <lineage>
        <taxon>Bacteria</taxon>
        <taxon>Pseudomonadati</taxon>
        <taxon>Planctomycetota</taxon>
        <taxon>Planctomycetia</taxon>
        <taxon>Pirellulales</taxon>
        <taxon>Lacipirellulaceae</taxon>
        <taxon>Aeoliella</taxon>
    </lineage>
</organism>
<dbReference type="PANTHER" id="PTHR30040:SF2">
    <property type="entry name" value="FAD:PROTEIN FMN TRANSFERASE"/>
    <property type="match status" value="1"/>
</dbReference>
<comment type="caution">
    <text evidence="14">The sequence shown here is derived from an EMBL/GenBank/DDBJ whole genome shotgun (WGS) entry which is preliminary data.</text>
</comment>
<dbReference type="AlphaFoldDB" id="A0A9X2JL27"/>
<feature type="chain" id="PRO_5040888835" description="FAD:protein FMN transferase" evidence="13">
    <location>
        <begin position="35"/>
        <end position="451"/>
    </location>
</feature>
<keyword evidence="12" id="KW-0812">Transmembrane</keyword>
<evidence type="ECO:0000256" key="8">
    <source>
        <dbReference type="ARBA" id="ARBA00022842"/>
    </source>
</evidence>
<dbReference type="InterPro" id="IPR024932">
    <property type="entry name" value="ApbE"/>
</dbReference>
<name>A0A9X2JL27_9BACT</name>
<dbReference type="SUPFAM" id="SSF143631">
    <property type="entry name" value="ApbE-like"/>
    <property type="match status" value="1"/>
</dbReference>
<protein>
    <recommendedName>
        <fullName evidence="3">FAD:protein FMN transferase</fullName>
        <ecNumber evidence="2">2.7.1.180</ecNumber>
    </recommendedName>
    <alternativeName>
        <fullName evidence="9">Flavin transferase</fullName>
    </alternativeName>
</protein>